<evidence type="ECO:0000256" key="1">
    <source>
        <dbReference type="ARBA" id="ARBA00004477"/>
    </source>
</evidence>
<sequence length="287" mass="31974">MAIRRVRVPQPESTAPDRPTDVRTASSPANFLPFASYTSVTGVHTSLLAFTALFLPRTSVSFLTDLYPWQSKHTPIASDEPHRALRLLTENPTRTVAWMCVGAIVVQTWWASWLRGWMIEERTRGMAEGNAAEQTKQKLQRKHWDDLRLAAFGNAILTTLVVSTIYYILLVLFGAPIASHPLETSALALLLSLLTSFTSAYVLSPPSLRADSEALVSRLTWIRLFAELSPRTPIERAIVYPAAGTLIGCWSGAIPLGLDWERPWQAWPLPPAYAPSHSSPMHTWYPT</sequence>
<evidence type="ECO:0000313" key="11">
    <source>
        <dbReference type="Proteomes" id="UP000287166"/>
    </source>
</evidence>
<comment type="subcellular location">
    <subcellularLocation>
        <location evidence="1">Endoplasmic reticulum membrane</location>
        <topology evidence="1">Multi-pass membrane protein</topology>
    </subcellularLocation>
</comment>
<dbReference type="GO" id="GO:0005789">
    <property type="term" value="C:endoplasmic reticulum membrane"/>
    <property type="evidence" value="ECO:0007669"/>
    <property type="project" value="UniProtKB-SubCell"/>
</dbReference>
<gene>
    <name evidence="10" type="ORF">SCP_0505540</name>
</gene>
<feature type="transmembrane region" description="Helical" evidence="9">
    <location>
        <begin position="95"/>
        <end position="114"/>
    </location>
</feature>
<evidence type="ECO:0000256" key="9">
    <source>
        <dbReference type="SAM" id="Phobius"/>
    </source>
</evidence>
<evidence type="ECO:0000256" key="2">
    <source>
        <dbReference type="ARBA" id="ARBA00004687"/>
    </source>
</evidence>
<keyword evidence="3" id="KW-0337">GPI-anchor biosynthesis</keyword>
<dbReference type="EMBL" id="BFAD01000005">
    <property type="protein sequence ID" value="GBE83503.1"/>
    <property type="molecule type" value="Genomic_DNA"/>
</dbReference>
<name>A0A401GMR6_9APHY</name>
<dbReference type="STRING" id="139825.A0A401GMR6"/>
<feature type="transmembrane region" description="Helical" evidence="9">
    <location>
        <begin position="149"/>
        <end position="173"/>
    </location>
</feature>
<feature type="region of interest" description="Disordered" evidence="8">
    <location>
        <begin position="1"/>
        <end position="24"/>
    </location>
</feature>
<evidence type="ECO:0000256" key="4">
    <source>
        <dbReference type="ARBA" id="ARBA00022692"/>
    </source>
</evidence>
<organism evidence="10 11">
    <name type="scientific">Sparassis crispa</name>
    <dbReference type="NCBI Taxonomy" id="139825"/>
    <lineage>
        <taxon>Eukaryota</taxon>
        <taxon>Fungi</taxon>
        <taxon>Dikarya</taxon>
        <taxon>Basidiomycota</taxon>
        <taxon>Agaricomycotina</taxon>
        <taxon>Agaricomycetes</taxon>
        <taxon>Polyporales</taxon>
        <taxon>Sparassidaceae</taxon>
        <taxon>Sparassis</taxon>
    </lineage>
</organism>
<dbReference type="Pfam" id="PF06699">
    <property type="entry name" value="PIG-F"/>
    <property type="match status" value="1"/>
</dbReference>
<accession>A0A401GMR6</accession>
<dbReference type="OrthoDB" id="17366at2759"/>
<protein>
    <submittedName>
        <fullName evidence="10">Uncharacterized protein</fullName>
    </submittedName>
</protein>
<reference evidence="10 11" key="1">
    <citation type="journal article" date="2018" name="Sci. Rep.">
        <title>Genome sequence of the cauliflower mushroom Sparassis crispa (Hanabiratake) and its association with beneficial usage.</title>
        <authorList>
            <person name="Kiyama R."/>
            <person name="Furutani Y."/>
            <person name="Kawaguchi K."/>
            <person name="Nakanishi T."/>
        </authorList>
    </citation>
    <scope>NUCLEOTIDE SEQUENCE [LARGE SCALE GENOMIC DNA]</scope>
</reference>
<proteinExistence type="predicted"/>
<keyword evidence="4 9" id="KW-0812">Transmembrane</keyword>
<dbReference type="GeneID" id="38780420"/>
<dbReference type="InterPro" id="IPR009580">
    <property type="entry name" value="GPI_biosynthesis_protein_Pig-F"/>
</dbReference>
<dbReference type="AlphaFoldDB" id="A0A401GMR6"/>
<evidence type="ECO:0000313" key="10">
    <source>
        <dbReference type="EMBL" id="GBE83503.1"/>
    </source>
</evidence>
<keyword evidence="5" id="KW-0256">Endoplasmic reticulum</keyword>
<evidence type="ECO:0000256" key="8">
    <source>
        <dbReference type="SAM" id="MobiDB-lite"/>
    </source>
</evidence>
<dbReference type="UniPathway" id="UPA00196"/>
<feature type="transmembrane region" description="Helical" evidence="9">
    <location>
        <begin position="185"/>
        <end position="203"/>
    </location>
</feature>
<feature type="transmembrane region" description="Helical" evidence="9">
    <location>
        <begin position="31"/>
        <end position="55"/>
    </location>
</feature>
<dbReference type="RefSeq" id="XP_027614416.1">
    <property type="nucleotide sequence ID" value="XM_027758615.1"/>
</dbReference>
<evidence type="ECO:0000256" key="7">
    <source>
        <dbReference type="ARBA" id="ARBA00023136"/>
    </source>
</evidence>
<dbReference type="GO" id="GO:0006506">
    <property type="term" value="P:GPI anchor biosynthetic process"/>
    <property type="evidence" value="ECO:0007669"/>
    <property type="project" value="UniProtKB-UniPathway"/>
</dbReference>
<comment type="caution">
    <text evidence="10">The sequence shown here is derived from an EMBL/GenBank/DDBJ whole genome shotgun (WGS) entry which is preliminary data.</text>
</comment>
<keyword evidence="6 9" id="KW-1133">Transmembrane helix</keyword>
<comment type="pathway">
    <text evidence="2">Glycolipid biosynthesis; glycosylphosphatidylinositol-anchor biosynthesis.</text>
</comment>
<dbReference type="Proteomes" id="UP000287166">
    <property type="component" value="Unassembled WGS sequence"/>
</dbReference>
<dbReference type="InParanoid" id="A0A401GMR6"/>
<evidence type="ECO:0000256" key="6">
    <source>
        <dbReference type="ARBA" id="ARBA00022989"/>
    </source>
</evidence>
<evidence type="ECO:0000256" key="3">
    <source>
        <dbReference type="ARBA" id="ARBA00022502"/>
    </source>
</evidence>
<keyword evidence="11" id="KW-1185">Reference proteome</keyword>
<evidence type="ECO:0000256" key="5">
    <source>
        <dbReference type="ARBA" id="ARBA00022824"/>
    </source>
</evidence>
<keyword evidence="7 9" id="KW-0472">Membrane</keyword>